<evidence type="ECO:0000256" key="1">
    <source>
        <dbReference type="ARBA" id="ARBA00022701"/>
    </source>
</evidence>
<keyword evidence="4" id="KW-1185">Reference proteome</keyword>
<protein>
    <submittedName>
        <fullName evidence="3">Kinesin-like protein nack1</fullName>
    </submittedName>
</protein>
<dbReference type="PANTHER" id="PTHR47968:SF23">
    <property type="entry name" value="KINESIN-LIKE PROTEIN KIN-7A"/>
    <property type="match status" value="1"/>
</dbReference>
<sequence length="152" mass="17600">MDIIEKAKAAGYAVTCLPENEEGPGEQEESQVSWHIPFMEQQQIIELLDLCFVSIIHRTQFYLSFKGDAADQIYMEVELRRLTWLQQHLAKVGNASPAHVGDEPISLTSSIKVLRRERKFLTKRLGYCLTLEERDAMYMKWDVPLVGKQKRM</sequence>
<gene>
    <name evidence="3" type="primary">NACK1_5</name>
    <name evidence="3" type="ORF">PIB30_058443</name>
</gene>
<feature type="domain" description="NPK1-activating kinesin-like protein C-terminal" evidence="2">
    <location>
        <begin position="40"/>
        <end position="152"/>
    </location>
</feature>
<dbReference type="PANTHER" id="PTHR47968">
    <property type="entry name" value="CENTROMERE PROTEIN E"/>
    <property type="match status" value="1"/>
</dbReference>
<dbReference type="Pfam" id="PF11995">
    <property type="entry name" value="DUF3490"/>
    <property type="match status" value="1"/>
</dbReference>
<keyword evidence="1" id="KW-0493">Microtubule</keyword>
<dbReference type="InterPro" id="IPR027640">
    <property type="entry name" value="Kinesin-like_fam"/>
</dbReference>
<evidence type="ECO:0000259" key="2">
    <source>
        <dbReference type="Pfam" id="PF11995"/>
    </source>
</evidence>
<comment type="caution">
    <text evidence="3">The sequence shown here is derived from an EMBL/GenBank/DDBJ whole genome shotgun (WGS) entry which is preliminary data.</text>
</comment>
<proteinExistence type="predicted"/>
<organism evidence="3 4">
    <name type="scientific">Stylosanthes scabra</name>
    <dbReference type="NCBI Taxonomy" id="79078"/>
    <lineage>
        <taxon>Eukaryota</taxon>
        <taxon>Viridiplantae</taxon>
        <taxon>Streptophyta</taxon>
        <taxon>Embryophyta</taxon>
        <taxon>Tracheophyta</taxon>
        <taxon>Spermatophyta</taxon>
        <taxon>Magnoliopsida</taxon>
        <taxon>eudicotyledons</taxon>
        <taxon>Gunneridae</taxon>
        <taxon>Pentapetalae</taxon>
        <taxon>rosids</taxon>
        <taxon>fabids</taxon>
        <taxon>Fabales</taxon>
        <taxon>Fabaceae</taxon>
        <taxon>Papilionoideae</taxon>
        <taxon>50 kb inversion clade</taxon>
        <taxon>dalbergioids sensu lato</taxon>
        <taxon>Dalbergieae</taxon>
        <taxon>Pterocarpus clade</taxon>
        <taxon>Stylosanthes</taxon>
    </lineage>
</organism>
<dbReference type="Proteomes" id="UP001341840">
    <property type="component" value="Unassembled WGS sequence"/>
</dbReference>
<name>A0ABU6RKT5_9FABA</name>
<dbReference type="InterPro" id="IPR021881">
    <property type="entry name" value="NACK_C"/>
</dbReference>
<evidence type="ECO:0000313" key="4">
    <source>
        <dbReference type="Proteomes" id="UP001341840"/>
    </source>
</evidence>
<evidence type="ECO:0000313" key="3">
    <source>
        <dbReference type="EMBL" id="MED6124383.1"/>
    </source>
</evidence>
<reference evidence="3 4" key="1">
    <citation type="journal article" date="2023" name="Plants (Basel)">
        <title>Bridging the Gap: Combining Genomics and Transcriptomics Approaches to Understand Stylosanthes scabra, an Orphan Legume from the Brazilian Caatinga.</title>
        <authorList>
            <person name="Ferreira-Neto J.R.C."/>
            <person name="da Silva M.D."/>
            <person name="Binneck E."/>
            <person name="de Melo N.F."/>
            <person name="da Silva R.H."/>
            <person name="de Melo A.L.T.M."/>
            <person name="Pandolfi V."/>
            <person name="Bustamante F.O."/>
            <person name="Brasileiro-Vidal A.C."/>
            <person name="Benko-Iseppon A.M."/>
        </authorList>
    </citation>
    <scope>NUCLEOTIDE SEQUENCE [LARGE SCALE GENOMIC DNA]</scope>
    <source>
        <tissue evidence="3">Leaves</tissue>
    </source>
</reference>
<accession>A0ABU6RKT5</accession>
<dbReference type="EMBL" id="JASCZI010030699">
    <property type="protein sequence ID" value="MED6124383.1"/>
    <property type="molecule type" value="Genomic_DNA"/>
</dbReference>